<dbReference type="CDD" id="cd00586">
    <property type="entry name" value="4HBT"/>
    <property type="match status" value="1"/>
</dbReference>
<dbReference type="RefSeq" id="WP_094199412.1">
    <property type="nucleotide sequence ID" value="NZ_NBIM01000001.1"/>
</dbReference>
<gene>
    <name evidence="1" type="ORF">B6S08_03690</name>
</gene>
<dbReference type="EMBL" id="NBIM01000001">
    <property type="protein sequence ID" value="OXY82632.1"/>
    <property type="molecule type" value="Genomic_DNA"/>
</dbReference>
<evidence type="ECO:0000313" key="1">
    <source>
        <dbReference type="EMBL" id="OXY82632.1"/>
    </source>
</evidence>
<evidence type="ECO:0000313" key="2">
    <source>
        <dbReference type="Proteomes" id="UP000242757"/>
    </source>
</evidence>
<reference evidence="1 2" key="1">
    <citation type="submission" date="2017-08" db="EMBL/GenBank/DDBJ databases">
        <title>A Genome Sequence of Oceanimonas doudoroffii ATCC 27123T.</title>
        <authorList>
            <person name="Brennan M.A."/>
            <person name="Maclea K.S."/>
            <person name="Mcclelland W.D."/>
            <person name="Trachtenberg A.M."/>
        </authorList>
    </citation>
    <scope>NUCLEOTIDE SEQUENCE [LARGE SCALE GENOMIC DNA]</scope>
    <source>
        <strain evidence="1 2">ATCC 27123</strain>
    </source>
</reference>
<dbReference type="InterPro" id="IPR029069">
    <property type="entry name" value="HotDog_dom_sf"/>
</dbReference>
<protein>
    <submittedName>
        <fullName evidence="1">Thioesterase</fullName>
    </submittedName>
</protein>
<dbReference type="Gene3D" id="3.10.129.10">
    <property type="entry name" value="Hotdog Thioesterase"/>
    <property type="match status" value="1"/>
</dbReference>
<comment type="caution">
    <text evidence="1">The sequence shown here is derived from an EMBL/GenBank/DDBJ whole genome shotgun (WGS) entry which is preliminary data.</text>
</comment>
<sequence>MTTELSIFESPVKPEWIDYNGHMNDACYVVVFATALNNFIDQIGMDAAFRTRHQVSLYTLQSAVHYLQEVKEGEPLKIFAQLLEHDSKKLRLVLTMRHADTGVDLALMETLLLHMDMSIKRASAFLPATREQLEHLHARQASQPWPAQAGRGIALRRPA</sequence>
<keyword evidence="2" id="KW-1185">Reference proteome</keyword>
<name>A0A233RGW4_9GAMM</name>
<dbReference type="AlphaFoldDB" id="A0A233RGW4"/>
<dbReference type="Proteomes" id="UP000242757">
    <property type="component" value="Unassembled WGS sequence"/>
</dbReference>
<dbReference type="Pfam" id="PF13279">
    <property type="entry name" value="4HBT_2"/>
    <property type="match status" value="1"/>
</dbReference>
<accession>A0A233RGW4</accession>
<proteinExistence type="predicted"/>
<dbReference type="SUPFAM" id="SSF54637">
    <property type="entry name" value="Thioesterase/thiol ester dehydrase-isomerase"/>
    <property type="match status" value="1"/>
</dbReference>
<dbReference type="OrthoDB" id="6117985at2"/>
<organism evidence="1 2">
    <name type="scientific">Oceanimonas doudoroffii</name>
    <dbReference type="NCBI Taxonomy" id="84158"/>
    <lineage>
        <taxon>Bacteria</taxon>
        <taxon>Pseudomonadati</taxon>
        <taxon>Pseudomonadota</taxon>
        <taxon>Gammaproteobacteria</taxon>
        <taxon>Aeromonadales</taxon>
        <taxon>Aeromonadaceae</taxon>
        <taxon>Oceanimonas</taxon>
    </lineage>
</organism>